<evidence type="ECO:0000313" key="3">
    <source>
        <dbReference type="Proteomes" id="UP000221751"/>
    </source>
</evidence>
<organism evidence="2 3">
    <name type="scientific">Rhodococcus phage ChewyVIII</name>
    <dbReference type="NCBI Taxonomy" id="1887657"/>
    <lineage>
        <taxon>Viruses</taxon>
        <taxon>Duplodnaviria</taxon>
        <taxon>Heunggongvirae</taxon>
        <taxon>Uroviricota</taxon>
        <taxon>Caudoviricetes</taxon>
        <taxon>Chewyvirus</taxon>
        <taxon>Chewyvirus chewyVIII</taxon>
    </lineage>
</organism>
<evidence type="ECO:0000313" key="2">
    <source>
        <dbReference type="EMBL" id="AON97483.1"/>
    </source>
</evidence>
<dbReference type="GeneID" id="80018760"/>
<sequence>MSDHGTDLDKLRAEYEIESLPGHKFTTWFDPSQNWVSVEVRDQNGALAGSSGFRITPTAPNPPEEGA</sequence>
<dbReference type="RefSeq" id="YP_010754178.1">
    <property type="nucleotide sequence ID" value="NC_073456.1"/>
</dbReference>
<reference evidence="3" key="1">
    <citation type="submission" date="2016-07" db="EMBL/GenBank/DDBJ databases">
        <authorList>
            <person name="Florea S."/>
            <person name="Webb J.S."/>
            <person name="Jaromczyk J."/>
            <person name="Schardl C.L."/>
        </authorList>
    </citation>
    <scope>NUCLEOTIDE SEQUENCE [LARGE SCALE GENOMIC DNA]</scope>
</reference>
<dbReference type="KEGG" id="vg:80018760"/>
<name>A0A1C9EI79_9CAUD</name>
<keyword evidence="3" id="KW-1185">Reference proteome</keyword>
<accession>A0A1C9EI79</accession>
<dbReference type="Proteomes" id="UP000221751">
    <property type="component" value="Segment"/>
</dbReference>
<gene>
    <name evidence="2" type="primary">61</name>
    <name evidence="2" type="ORF">SEA_CHEWYVIII_61</name>
</gene>
<feature type="region of interest" description="Disordered" evidence="1">
    <location>
        <begin position="46"/>
        <end position="67"/>
    </location>
</feature>
<proteinExistence type="predicted"/>
<evidence type="ECO:0000256" key="1">
    <source>
        <dbReference type="SAM" id="MobiDB-lite"/>
    </source>
</evidence>
<dbReference type="EMBL" id="KX557288">
    <property type="protein sequence ID" value="AON97483.1"/>
    <property type="molecule type" value="Genomic_DNA"/>
</dbReference>
<protein>
    <submittedName>
        <fullName evidence="2">Uncharacterized protein</fullName>
    </submittedName>
</protein>